<reference evidence="3 4" key="1">
    <citation type="submission" date="2019-07" db="EMBL/GenBank/DDBJ databases">
        <title>Genomics analysis of Aphanomyces spp. identifies a new class of oomycete effector associated with host adaptation.</title>
        <authorList>
            <person name="Gaulin E."/>
        </authorList>
    </citation>
    <scope>NUCLEOTIDE SEQUENCE [LARGE SCALE GENOMIC DNA]</scope>
    <source>
        <strain evidence="3 4">ATCC 201684</strain>
    </source>
</reference>
<feature type="transmembrane region" description="Helical" evidence="2">
    <location>
        <begin position="319"/>
        <end position="336"/>
    </location>
</feature>
<feature type="region of interest" description="Disordered" evidence="1">
    <location>
        <begin position="31"/>
        <end position="112"/>
    </location>
</feature>
<feature type="compositionally biased region" description="Low complexity" evidence="1">
    <location>
        <begin position="230"/>
        <end position="242"/>
    </location>
</feature>
<keyword evidence="2" id="KW-0812">Transmembrane</keyword>
<feature type="compositionally biased region" description="Basic and acidic residues" evidence="1">
    <location>
        <begin position="103"/>
        <end position="112"/>
    </location>
</feature>
<accession>A0A6G0WRX9</accession>
<organism evidence="3 4">
    <name type="scientific">Aphanomyces euteiches</name>
    <dbReference type="NCBI Taxonomy" id="100861"/>
    <lineage>
        <taxon>Eukaryota</taxon>
        <taxon>Sar</taxon>
        <taxon>Stramenopiles</taxon>
        <taxon>Oomycota</taxon>
        <taxon>Saprolegniomycetes</taxon>
        <taxon>Saprolegniales</taxon>
        <taxon>Verrucalvaceae</taxon>
        <taxon>Aphanomyces</taxon>
    </lineage>
</organism>
<feature type="region of interest" description="Disordered" evidence="1">
    <location>
        <begin position="171"/>
        <end position="255"/>
    </location>
</feature>
<evidence type="ECO:0000313" key="4">
    <source>
        <dbReference type="Proteomes" id="UP000481153"/>
    </source>
</evidence>
<keyword evidence="2" id="KW-0472">Membrane</keyword>
<proteinExistence type="predicted"/>
<sequence length="833" mass="95679">MPHLPTDDLLSPASKLLSPVTRLDKAHEIMQKEQKKRMAALSNERIRRAMAQLDSRRSSRQLNSTDVGERAVPSQSQMEEMPRRANVSIPEKKSRPLHRRPVQRSDESDEAFAKRVKAAELERSYELLRRLEEDDKKARLRVQAEKEKLVPTSNYHLKHLGYGDDNINIYAPFRGPSEESSKQNSRPQALAPEQDQKRQATASVRMRRPSESNERAHIDVPRVIRRKAKPSPASASTSPGSKRTQRNTPLKARLRPRNSSVHGNWMIHALIALIFVLVIPVTIYALTHEQARLSAVKAHLVSVLQSSFQWTLVQLHNRNALVLGIILTLCLLRYWYNLSASDERMIERLVVCAKEELLLHATSNLPGHTAIPENYLREAVLDLLGYKSNVRKQAGSLWPNVRTILGHDSRIKCYRSKSKPGVYLWEWIAPQSEVAMNRYAAAVTVHRNENLCAELTKMHPRLTSTETDAKKLETRAYIRNKQRLYRQSQRDELSSLKEQVWRFEGQLQGQQPRRRRVTALPWREVSAALAEETTKSVLENRSLKRKLQLQTELAQTMHKWTAASTQELSVEPRELPVTFSLTHVPLLASGDARKLGFDWMTQIMYHNTERIFEHFRFPSISSSDTIDGDFVIDTTDLGNVQYGWRHQVNIEGSFEHVCAVVRHMKYLSSSGWYNGECVSQQLPVDMPPEAAITYRREWLKEQPPQFAANLLYREFKSKHRCVIVGQNVPLDESIANGTRRNYRKSLTWVVLDRVSESVTKLRILGQCGHKVTDGSFAEFELEALAWRSDLKDVPEARKEEIFRREATVCGMELSLSTSALVEDLRRMCRPPSY</sequence>
<dbReference type="Proteomes" id="UP000481153">
    <property type="component" value="Unassembled WGS sequence"/>
</dbReference>
<feature type="transmembrane region" description="Helical" evidence="2">
    <location>
        <begin position="265"/>
        <end position="287"/>
    </location>
</feature>
<name>A0A6G0WRX9_9STRA</name>
<gene>
    <name evidence="3" type="ORF">Ae201684_012232</name>
</gene>
<keyword evidence="2" id="KW-1133">Transmembrane helix</keyword>
<evidence type="ECO:0000256" key="1">
    <source>
        <dbReference type="SAM" id="MobiDB-lite"/>
    </source>
</evidence>
<keyword evidence="4" id="KW-1185">Reference proteome</keyword>
<dbReference type="EMBL" id="VJMJ01000155">
    <property type="protein sequence ID" value="KAF0730229.1"/>
    <property type="molecule type" value="Genomic_DNA"/>
</dbReference>
<dbReference type="VEuPathDB" id="FungiDB:AeMF1_003578"/>
<feature type="compositionally biased region" description="Basic and acidic residues" evidence="1">
    <location>
        <begin position="208"/>
        <end position="222"/>
    </location>
</feature>
<protein>
    <submittedName>
        <fullName evidence="3">Uncharacterized protein</fullName>
    </submittedName>
</protein>
<dbReference type="AlphaFoldDB" id="A0A6G0WRX9"/>
<evidence type="ECO:0000256" key="2">
    <source>
        <dbReference type="SAM" id="Phobius"/>
    </source>
</evidence>
<comment type="caution">
    <text evidence="3">The sequence shown here is derived from an EMBL/GenBank/DDBJ whole genome shotgun (WGS) entry which is preliminary data.</text>
</comment>
<evidence type="ECO:0000313" key="3">
    <source>
        <dbReference type="EMBL" id="KAF0730229.1"/>
    </source>
</evidence>